<gene>
    <name evidence="1" type="ORF">NO1_0846</name>
</gene>
<comment type="caution">
    <text evidence="1">The sequence shown here is derived from an EMBL/GenBank/DDBJ whole genome shotgun (WGS) entry which is preliminary data.</text>
</comment>
<dbReference type="EMBL" id="BGZN01000011">
    <property type="protein sequence ID" value="GBR73467.1"/>
    <property type="molecule type" value="Genomic_DNA"/>
</dbReference>
<keyword evidence="2" id="KW-1185">Reference proteome</keyword>
<evidence type="ECO:0000313" key="1">
    <source>
        <dbReference type="EMBL" id="GBR73467.1"/>
    </source>
</evidence>
<reference evidence="1 2" key="1">
    <citation type="journal article" date="2019" name="ISME J.">
        <title>Genome analyses of uncultured TG2/ZB3 bacteria in 'Margulisbacteria' specifically attached to ectosymbiotic spirochetes of protists in the termite gut.</title>
        <authorList>
            <person name="Utami Y.D."/>
            <person name="Kuwahara H."/>
            <person name="Igai K."/>
            <person name="Murakami T."/>
            <person name="Sugaya K."/>
            <person name="Morikawa T."/>
            <person name="Nagura Y."/>
            <person name="Yuki M."/>
            <person name="Deevong P."/>
            <person name="Inoue T."/>
            <person name="Kihara K."/>
            <person name="Lo N."/>
            <person name="Yamada A."/>
            <person name="Ohkuma M."/>
            <person name="Hongoh Y."/>
        </authorList>
    </citation>
    <scope>NUCLEOTIDE SEQUENCE [LARGE SCALE GENOMIC DNA]</scope>
    <source>
        <strain evidence="1">NkOx7-01</strain>
    </source>
</reference>
<dbReference type="AlphaFoldDB" id="A0A388TAJ7"/>
<proteinExistence type="predicted"/>
<organism evidence="1 2">
    <name type="scientific">Termititenax aidoneus</name>
    <dbReference type="NCBI Taxonomy" id="2218524"/>
    <lineage>
        <taxon>Bacteria</taxon>
        <taxon>Bacillati</taxon>
        <taxon>Candidatus Margulisiibacteriota</taxon>
        <taxon>Candidatus Termititenacia</taxon>
        <taxon>Candidatus Termititenacales</taxon>
        <taxon>Candidatus Termititenacaceae</taxon>
        <taxon>Candidatus Termititenax</taxon>
    </lineage>
</organism>
<evidence type="ECO:0000313" key="2">
    <source>
        <dbReference type="Proteomes" id="UP000269352"/>
    </source>
</evidence>
<accession>A0A388TAJ7</accession>
<dbReference type="Proteomes" id="UP000269352">
    <property type="component" value="Unassembled WGS sequence"/>
</dbReference>
<protein>
    <submittedName>
        <fullName evidence="1">Uncharacterized protein</fullName>
    </submittedName>
</protein>
<name>A0A388TAJ7_TERA1</name>
<sequence length="161" mass="18450">MSDVLTIESGQQARRMIVESINKALAGQPPRSKDSVSLSGQAKHIDYEISYLLSVAENKQEFCRNILDDLQNLKRGKKDIALEDFFAKLKFYILGKIFYLALQDSRYLLIENFSSRANRNFFIRSVQLIERSQDDAVLLLDSLDDPALRDFFTGIISCVYN</sequence>